<keyword evidence="9 15" id="KW-0406">Ion transport</keyword>
<dbReference type="CDD" id="cd06503">
    <property type="entry name" value="ATP-synt_Fo_b"/>
    <property type="match status" value="1"/>
</dbReference>
<evidence type="ECO:0000256" key="4">
    <source>
        <dbReference type="ARBA" id="ARBA00022475"/>
    </source>
</evidence>
<organism evidence="17 18">
    <name type="scientific">Aquamicrobium defluvii</name>
    <dbReference type="NCBI Taxonomy" id="69279"/>
    <lineage>
        <taxon>Bacteria</taxon>
        <taxon>Pseudomonadati</taxon>
        <taxon>Pseudomonadota</taxon>
        <taxon>Alphaproteobacteria</taxon>
        <taxon>Hyphomicrobiales</taxon>
        <taxon>Phyllobacteriaceae</taxon>
        <taxon>Aquamicrobium</taxon>
    </lineage>
</organism>
<keyword evidence="8 15" id="KW-1133">Transmembrane helix</keyword>
<comment type="subcellular location">
    <subcellularLocation>
        <location evidence="1">Cell inner membrane</location>
        <topology evidence="1">Single-pass membrane protein</topology>
    </subcellularLocation>
    <subcellularLocation>
        <location evidence="15">Cell membrane</location>
        <topology evidence="15">Single-pass membrane protein</topology>
    </subcellularLocation>
</comment>
<keyword evidence="5 15" id="KW-0138">CF(0)</keyword>
<dbReference type="InterPro" id="IPR050059">
    <property type="entry name" value="ATP_synthase_B_chain"/>
</dbReference>
<dbReference type="Proteomes" id="UP000019849">
    <property type="component" value="Unassembled WGS sequence"/>
</dbReference>
<accession>A0A011U9A7</accession>
<comment type="subunit">
    <text evidence="14 15">F-type ATPases have 2 components, F(1) - the catalytic core - and F(0) - the membrane proton channel. F(1) has five subunits: alpha(3), beta(3), gamma(1), delta(1), epsilon(1). F(0) has three main subunits: a(1), b(2) and c(10-14). The alpha and beta chains form an alternating ring which encloses part of the gamma chain. F(1) is attached to F(0) by a central stalk formed by the gamma and epsilon chains, while a peripheral stalk is formed by the delta and b chains.</text>
</comment>
<dbReference type="RefSeq" id="WP_051520727.1">
    <property type="nucleotide sequence ID" value="NZ_KK073901.1"/>
</dbReference>
<evidence type="ECO:0000256" key="5">
    <source>
        <dbReference type="ARBA" id="ARBA00022547"/>
    </source>
</evidence>
<evidence type="ECO:0000256" key="6">
    <source>
        <dbReference type="ARBA" id="ARBA00022692"/>
    </source>
</evidence>
<evidence type="ECO:0000256" key="14">
    <source>
        <dbReference type="ARBA" id="ARBA00025830"/>
    </source>
</evidence>
<evidence type="ECO:0000256" key="16">
    <source>
        <dbReference type="SAM" id="Coils"/>
    </source>
</evidence>
<evidence type="ECO:0000256" key="13">
    <source>
        <dbReference type="ARBA" id="ARBA00025614"/>
    </source>
</evidence>
<dbReference type="eggNOG" id="COG0711">
    <property type="taxonomic scope" value="Bacteria"/>
</dbReference>
<evidence type="ECO:0000256" key="3">
    <source>
        <dbReference type="ARBA" id="ARBA00022448"/>
    </source>
</evidence>
<evidence type="ECO:0000256" key="7">
    <source>
        <dbReference type="ARBA" id="ARBA00022781"/>
    </source>
</evidence>
<feature type="coiled-coil region" evidence="16">
    <location>
        <begin position="45"/>
        <end position="97"/>
    </location>
</feature>
<comment type="caution">
    <text evidence="17">The sequence shown here is derived from an EMBL/GenBank/DDBJ whole genome shotgun (WGS) entry which is preliminary data.</text>
</comment>
<evidence type="ECO:0000256" key="15">
    <source>
        <dbReference type="HAMAP-Rule" id="MF_01398"/>
    </source>
</evidence>
<keyword evidence="11 15" id="KW-0066">ATP synthesis</keyword>
<dbReference type="PATRIC" id="fig|69279.3.peg.3914"/>
<keyword evidence="3 15" id="KW-0813">Transport</keyword>
<reference evidence="17 18" key="1">
    <citation type="submission" date="2014-02" db="EMBL/GenBank/DDBJ databases">
        <title>Aquamicrobium defluvii Genome sequencing.</title>
        <authorList>
            <person name="Wang X."/>
        </authorList>
    </citation>
    <scope>NUCLEOTIDE SEQUENCE [LARGE SCALE GENOMIC DNA]</scope>
    <source>
        <strain evidence="17 18">W13Z1</strain>
    </source>
</reference>
<feature type="transmembrane region" description="Helical" evidence="15">
    <location>
        <begin position="6"/>
        <end position="27"/>
    </location>
</feature>
<keyword evidence="4 15" id="KW-1003">Cell membrane</keyword>
<dbReference type="InterPro" id="IPR002146">
    <property type="entry name" value="ATP_synth_b/b'su_bac/chlpt"/>
</dbReference>
<evidence type="ECO:0000256" key="10">
    <source>
        <dbReference type="ARBA" id="ARBA00023136"/>
    </source>
</evidence>
<keyword evidence="16" id="KW-0175">Coiled coil</keyword>
<comment type="function">
    <text evidence="13">Component of the F(0) channel, it forms part of the peripheral stalk, linking F(1) to F(0). The b'-subunit is a diverged and duplicated form of b found in plants and photosynthetic bacteria.</text>
</comment>
<dbReference type="GO" id="GO:0046961">
    <property type="term" value="F:proton-transporting ATPase activity, rotational mechanism"/>
    <property type="evidence" value="ECO:0007669"/>
    <property type="project" value="TreeGrafter"/>
</dbReference>
<dbReference type="EMBL" id="JENY01000029">
    <property type="protein sequence ID" value="EXL02706.1"/>
    <property type="molecule type" value="Genomic_DNA"/>
</dbReference>
<keyword evidence="10 15" id="KW-0472">Membrane</keyword>
<dbReference type="HAMAP" id="MF_01398">
    <property type="entry name" value="ATP_synth_b_bprime"/>
    <property type="match status" value="1"/>
</dbReference>
<protein>
    <recommendedName>
        <fullName evidence="15">ATP synthase subunit b</fullName>
    </recommendedName>
    <alternativeName>
        <fullName evidence="15">ATP synthase F(0) sector subunit b</fullName>
    </alternativeName>
    <alternativeName>
        <fullName evidence="15">ATPase subunit I</fullName>
    </alternativeName>
    <alternativeName>
        <fullName evidence="15">F-type ATPase subunit b</fullName>
        <shortName evidence="15">F-ATPase subunit b</shortName>
    </alternativeName>
</protein>
<evidence type="ECO:0000256" key="8">
    <source>
        <dbReference type="ARBA" id="ARBA00022989"/>
    </source>
</evidence>
<name>A0A011U9A7_9HYPH</name>
<dbReference type="STRING" id="69279.BG36_14110"/>
<dbReference type="GO" id="GO:0046933">
    <property type="term" value="F:proton-transporting ATP synthase activity, rotational mechanism"/>
    <property type="evidence" value="ECO:0007669"/>
    <property type="project" value="UniProtKB-UniRule"/>
</dbReference>
<evidence type="ECO:0000313" key="18">
    <source>
        <dbReference type="Proteomes" id="UP000019849"/>
    </source>
</evidence>
<evidence type="ECO:0000256" key="11">
    <source>
        <dbReference type="ARBA" id="ARBA00023310"/>
    </source>
</evidence>
<comment type="similarity">
    <text evidence="2 15">Belongs to the ATPase B chain family.</text>
</comment>
<evidence type="ECO:0000313" key="17">
    <source>
        <dbReference type="EMBL" id="EXL02706.1"/>
    </source>
</evidence>
<keyword evidence="6 15" id="KW-0812">Transmembrane</keyword>
<dbReference type="HOGENOM" id="CLU_070737_0_0_5"/>
<dbReference type="InterPro" id="IPR017707">
    <property type="entry name" value="Alt_ATP_synth_F0_bsu"/>
</dbReference>
<dbReference type="PANTHER" id="PTHR33445:SF2">
    <property type="entry name" value="ATP SYNTHASE SUBUNIT B', CHLOROPLASTIC"/>
    <property type="match status" value="1"/>
</dbReference>
<dbReference type="GO" id="GO:0005886">
    <property type="term" value="C:plasma membrane"/>
    <property type="evidence" value="ECO:0007669"/>
    <property type="project" value="UniProtKB-SubCell"/>
</dbReference>
<dbReference type="AlphaFoldDB" id="A0A011U9A7"/>
<evidence type="ECO:0000256" key="2">
    <source>
        <dbReference type="ARBA" id="ARBA00005513"/>
    </source>
</evidence>
<dbReference type="NCBIfam" id="TIGR03321">
    <property type="entry name" value="alt_F1F0_F0_B"/>
    <property type="match status" value="1"/>
</dbReference>
<dbReference type="GO" id="GO:0045259">
    <property type="term" value="C:proton-transporting ATP synthase complex"/>
    <property type="evidence" value="ECO:0007669"/>
    <property type="project" value="UniProtKB-KW"/>
</dbReference>
<keyword evidence="7 15" id="KW-0375">Hydrogen ion transport</keyword>
<dbReference type="PANTHER" id="PTHR33445">
    <property type="entry name" value="ATP SYNTHASE SUBUNIT B', CHLOROPLASTIC"/>
    <property type="match status" value="1"/>
</dbReference>
<evidence type="ECO:0000256" key="1">
    <source>
        <dbReference type="ARBA" id="ARBA00004377"/>
    </source>
</evidence>
<evidence type="ECO:0000256" key="12">
    <source>
        <dbReference type="ARBA" id="ARBA00025198"/>
    </source>
</evidence>
<proteinExistence type="inferred from homology"/>
<gene>
    <name evidence="15" type="primary">atpF</name>
    <name evidence="17" type="ORF">BG36_14110</name>
</gene>
<comment type="function">
    <text evidence="12 15">F(1)F(0) ATP synthase produces ATP from ADP in the presence of a proton or sodium gradient. F-type ATPases consist of two structural domains, F(1) containing the extramembraneous catalytic core and F(0) containing the membrane proton channel, linked together by a central stalk and a peripheral stalk. During catalysis, ATP synthesis in the catalytic domain of F(1) is coupled via a rotary mechanism of the central stalk subunits to proton translocation.</text>
</comment>
<sequence length="259" mass="29869">MGVDWFTLVAQIVNFLVLVWLLKHFLYGRIVGAMKEREAKIAGRLDEAARQRASAEAEAELFRVRNLEFEANREEMLARAGDEAEAYRQQLMEAARHDAEKEQVEWLEALARERQGLLQDFRERLGQEVFSLARRGLNELADATLEEQILKVFVKRLETFDPAERDAITTAVRESDHEIEVRTAFPISPEAREQLSLALRRELDDDLEARFTTSADLICGVELRTPSHRFVWNVDSYLESLEARLFVALDENAEKHAKL</sequence>
<evidence type="ECO:0000256" key="9">
    <source>
        <dbReference type="ARBA" id="ARBA00023065"/>
    </source>
</evidence>
<dbReference type="Pfam" id="PF00430">
    <property type="entry name" value="ATP-synt_B"/>
    <property type="match status" value="1"/>
</dbReference>